<proteinExistence type="predicted"/>
<evidence type="ECO:0000313" key="1">
    <source>
        <dbReference type="EMBL" id="KAK7487939.1"/>
    </source>
</evidence>
<accession>A0ABD0KLE4</accession>
<protein>
    <submittedName>
        <fullName evidence="1">Uncharacterized protein</fullName>
    </submittedName>
</protein>
<sequence>MLINLARAYQPTKTPRAEIPILHHQSAQATFTLQCIKVCHLAVKALSVLLHCSAARIKVHGLCGVRLVLAGCFELTQTRSDQFLLAYDKRSREEASG</sequence>
<organism evidence="1 2">
    <name type="scientific">Batillaria attramentaria</name>
    <dbReference type="NCBI Taxonomy" id="370345"/>
    <lineage>
        <taxon>Eukaryota</taxon>
        <taxon>Metazoa</taxon>
        <taxon>Spiralia</taxon>
        <taxon>Lophotrochozoa</taxon>
        <taxon>Mollusca</taxon>
        <taxon>Gastropoda</taxon>
        <taxon>Caenogastropoda</taxon>
        <taxon>Sorbeoconcha</taxon>
        <taxon>Cerithioidea</taxon>
        <taxon>Batillariidae</taxon>
        <taxon>Batillaria</taxon>
    </lineage>
</organism>
<gene>
    <name evidence="1" type="ORF">BaRGS_00020840</name>
</gene>
<evidence type="ECO:0000313" key="2">
    <source>
        <dbReference type="Proteomes" id="UP001519460"/>
    </source>
</evidence>
<dbReference type="EMBL" id="JACVVK020000157">
    <property type="protein sequence ID" value="KAK7487939.1"/>
    <property type="molecule type" value="Genomic_DNA"/>
</dbReference>
<dbReference type="Proteomes" id="UP001519460">
    <property type="component" value="Unassembled WGS sequence"/>
</dbReference>
<dbReference type="AlphaFoldDB" id="A0ABD0KLE4"/>
<comment type="caution">
    <text evidence="1">The sequence shown here is derived from an EMBL/GenBank/DDBJ whole genome shotgun (WGS) entry which is preliminary data.</text>
</comment>
<name>A0ABD0KLE4_9CAEN</name>
<keyword evidence="2" id="KW-1185">Reference proteome</keyword>
<reference evidence="1 2" key="1">
    <citation type="journal article" date="2023" name="Sci. Data">
        <title>Genome assembly of the Korean intertidal mud-creeper Batillaria attramentaria.</title>
        <authorList>
            <person name="Patra A.K."/>
            <person name="Ho P.T."/>
            <person name="Jun S."/>
            <person name="Lee S.J."/>
            <person name="Kim Y."/>
            <person name="Won Y.J."/>
        </authorList>
    </citation>
    <scope>NUCLEOTIDE SEQUENCE [LARGE SCALE GENOMIC DNA]</scope>
    <source>
        <strain evidence="1">Wonlab-2016</strain>
    </source>
</reference>